<keyword evidence="3" id="KW-1185">Reference proteome</keyword>
<keyword evidence="1" id="KW-0732">Signal</keyword>
<accession>M1P585</accession>
<dbReference type="KEGG" id="baus:BAnh1_11220"/>
<evidence type="ECO:0000313" key="2">
    <source>
        <dbReference type="EMBL" id="AGF74990.1"/>
    </source>
</evidence>
<gene>
    <name evidence="2" type="ordered locus">BAnh1_11220</name>
</gene>
<dbReference type="EMBL" id="CP003123">
    <property type="protein sequence ID" value="AGF74990.1"/>
    <property type="molecule type" value="Genomic_DNA"/>
</dbReference>
<name>M1P585_BARAA</name>
<evidence type="ECO:0000313" key="3">
    <source>
        <dbReference type="Proteomes" id="UP000011729"/>
    </source>
</evidence>
<protein>
    <submittedName>
        <fullName evidence="2">Uncharacterized protein</fullName>
    </submittedName>
</protein>
<proteinExistence type="predicted"/>
<reference evidence="2 3" key="1">
    <citation type="journal article" date="2013" name="PLoS Genet.">
        <title>A gene transfer agent and a dynamic repertoire of secretion systems hold the keys to the explosive radiation of the emerging pathogen Bartonella.</title>
        <authorList>
            <person name="Guy L."/>
            <person name="Nystedt B."/>
            <person name="Toft C."/>
            <person name="Zaremba-Niedzwiedzka K."/>
            <person name="Berglund E.C."/>
            <person name="Granberg F."/>
            <person name="Naslund K."/>
            <person name="Eriksson A.S."/>
            <person name="Andersson S.G."/>
        </authorList>
    </citation>
    <scope>NUCLEOTIDE SEQUENCE [LARGE SCALE GENOMIC DNA]</scope>
    <source>
        <strain evidence="2 3">Aust/NH1</strain>
    </source>
</reference>
<feature type="signal peptide" evidence="1">
    <location>
        <begin position="1"/>
        <end position="25"/>
    </location>
</feature>
<evidence type="ECO:0000256" key="1">
    <source>
        <dbReference type="SAM" id="SignalP"/>
    </source>
</evidence>
<dbReference type="RefSeq" id="WP_015398493.1">
    <property type="nucleotide sequence ID" value="NC_020300.1"/>
</dbReference>
<sequence>MNSKYFLLYIFIFSLASTPPSFSHANTRTSAPVVFVLSTPETDSHLSKKGDTFLPTVPSPAGPKSDAFYDSFDIIDAVADIIIKKALFHSFHYFYPLL</sequence>
<organism evidence="2 3">
    <name type="scientific">Bartonella australis (strain Aust/NH1)</name>
    <dbReference type="NCBI Taxonomy" id="1094489"/>
    <lineage>
        <taxon>Bacteria</taxon>
        <taxon>Pseudomonadati</taxon>
        <taxon>Pseudomonadota</taxon>
        <taxon>Alphaproteobacteria</taxon>
        <taxon>Hyphomicrobiales</taxon>
        <taxon>Bartonellaceae</taxon>
        <taxon>Bartonella</taxon>
    </lineage>
</organism>
<dbReference type="AlphaFoldDB" id="M1P585"/>
<dbReference type="HOGENOM" id="CLU_2328111_0_0_5"/>
<dbReference type="Proteomes" id="UP000011729">
    <property type="component" value="Chromosome"/>
</dbReference>
<feature type="chain" id="PRO_5004016086" evidence="1">
    <location>
        <begin position="26"/>
        <end position="98"/>
    </location>
</feature>